<dbReference type="AlphaFoldDB" id="A0A166VWZ5"/>
<dbReference type="Proteomes" id="UP000076643">
    <property type="component" value="Unassembled WGS sequence"/>
</dbReference>
<evidence type="ECO:0000256" key="1">
    <source>
        <dbReference type="SAM" id="MobiDB-lite"/>
    </source>
</evidence>
<evidence type="ECO:0000313" key="3">
    <source>
        <dbReference type="Proteomes" id="UP000076643"/>
    </source>
</evidence>
<gene>
    <name evidence="2" type="ORF">N475_19295</name>
</gene>
<evidence type="ECO:0000313" key="2">
    <source>
        <dbReference type="EMBL" id="KZN34102.1"/>
    </source>
</evidence>
<reference evidence="2 3" key="1">
    <citation type="submission" date="2013-07" db="EMBL/GenBank/DDBJ databases">
        <title>Comparative Genomic and Metabolomic Analysis of Twelve Strains of Pseudoalteromonas luteoviolacea.</title>
        <authorList>
            <person name="Vynne N.G."/>
            <person name="Mansson M."/>
            <person name="Gram L."/>
        </authorList>
    </citation>
    <scope>NUCLEOTIDE SEQUENCE [LARGE SCALE GENOMIC DNA]</scope>
    <source>
        <strain evidence="2 3">DSM 6061</strain>
    </source>
</reference>
<sequence length="312" mass="35650">MLVIATTLLSIFISRLFLQKDALQKPNTQASQQSQQAHDTSTTFRKEDKIPEITKKTDQKATATLHRQSQLTIIQKPTWKLKKRFYDAFSDLKAAAHNGDANANYIIGANLRFCLSAPIDEYALQSKLDEVSSYSDADRATDNLIEKFNYCDKISSSERNQFFSYIETAAHSGSIAAQETYAAITPKSYMDTQGFTSLPRGEYIEKRDAFIAQQVTFLNQAAKRGSERALQYLSRLYHTQSLTENSLANSYAINRVIMELTNNDKTYNRYAWYEQRQYQLLSAEELDSANEIFDLWLAAIYSNGTFYPSNRQ</sequence>
<comment type="caution">
    <text evidence="2">The sequence shown here is derived from an EMBL/GenBank/DDBJ whole genome shotgun (WGS) entry which is preliminary data.</text>
</comment>
<organism evidence="2 3">
    <name type="scientific">Pseudoalteromonas luteoviolacea DSM 6061</name>
    <dbReference type="NCBI Taxonomy" id="1365250"/>
    <lineage>
        <taxon>Bacteria</taxon>
        <taxon>Pseudomonadati</taxon>
        <taxon>Pseudomonadota</taxon>
        <taxon>Gammaproteobacteria</taxon>
        <taxon>Alteromonadales</taxon>
        <taxon>Pseudoalteromonadaceae</taxon>
        <taxon>Pseudoalteromonas</taxon>
    </lineage>
</organism>
<dbReference type="RefSeq" id="WP_063365638.1">
    <property type="nucleotide sequence ID" value="NZ_AQHB01000049.1"/>
</dbReference>
<proteinExistence type="predicted"/>
<dbReference type="PATRIC" id="fig|1365250.3.peg.3554"/>
<keyword evidence="3" id="KW-1185">Reference proteome</keyword>
<protein>
    <submittedName>
        <fullName evidence="2">Uncharacterized protein</fullName>
    </submittedName>
</protein>
<name>A0A166VWZ5_9GAMM</name>
<feature type="compositionally biased region" description="Polar residues" evidence="1">
    <location>
        <begin position="27"/>
        <end position="43"/>
    </location>
</feature>
<accession>A0A166VWZ5</accession>
<dbReference type="EMBL" id="AUYB01000119">
    <property type="protein sequence ID" value="KZN34102.1"/>
    <property type="molecule type" value="Genomic_DNA"/>
</dbReference>
<feature type="region of interest" description="Disordered" evidence="1">
    <location>
        <begin position="27"/>
        <end position="51"/>
    </location>
</feature>